<evidence type="ECO:0000313" key="3">
    <source>
        <dbReference type="Proteomes" id="UP001500467"/>
    </source>
</evidence>
<name>A0ABN1VEA0_9PSEU</name>
<comment type="caution">
    <text evidence="2">The sequence shown here is derived from an EMBL/GenBank/DDBJ whole genome shotgun (WGS) entry which is preliminary data.</text>
</comment>
<evidence type="ECO:0008006" key="4">
    <source>
        <dbReference type="Google" id="ProtNLM"/>
    </source>
</evidence>
<protein>
    <recommendedName>
        <fullName evidence="4">DUF222 domain-containing protein</fullName>
    </recommendedName>
</protein>
<accession>A0ABN1VEA0</accession>
<feature type="compositionally biased region" description="Low complexity" evidence="1">
    <location>
        <begin position="139"/>
        <end position="148"/>
    </location>
</feature>
<dbReference type="Proteomes" id="UP001500467">
    <property type="component" value="Unassembled WGS sequence"/>
</dbReference>
<proteinExistence type="predicted"/>
<keyword evidence="3" id="KW-1185">Reference proteome</keyword>
<sequence>MTLENHLRRIAFGDAGESAATPDHRIAGMASDARTDRERWLAAVALGARGRYAAATTLLRRLRRSRDVVVASLAASTIASHRRQLGGHAAALPADGAALAAVAGLPLAPSVHGVPAGGDADGTASGPGPTDGKATNGKATDGTATDVPGTGGTGATGIGADVDGVDVAGAWADALLGLAADQLALGRPALARRLVGEVTAGLDAAFGEGGGSVRSRVRAAWVGTEAALAGGDPATAVASAEAALRLLGSGAGARPVRHRTKTELVLAAALLAAGADPARPAELVTAALTVIDTHGFASLSWPARLLAADTDPANADEHRLRATREVHALLRRVDPELRRLAVESPWVPV</sequence>
<evidence type="ECO:0000256" key="1">
    <source>
        <dbReference type="SAM" id="MobiDB-lite"/>
    </source>
</evidence>
<dbReference type="EMBL" id="BAAALM010000008">
    <property type="protein sequence ID" value="GAA1207688.1"/>
    <property type="molecule type" value="Genomic_DNA"/>
</dbReference>
<gene>
    <name evidence="2" type="ORF">GCM10009675_29010</name>
</gene>
<feature type="region of interest" description="Disordered" evidence="1">
    <location>
        <begin position="114"/>
        <end position="152"/>
    </location>
</feature>
<reference evidence="2 3" key="1">
    <citation type="journal article" date="2019" name="Int. J. Syst. Evol. Microbiol.">
        <title>The Global Catalogue of Microorganisms (GCM) 10K type strain sequencing project: providing services to taxonomists for standard genome sequencing and annotation.</title>
        <authorList>
            <consortium name="The Broad Institute Genomics Platform"/>
            <consortium name="The Broad Institute Genome Sequencing Center for Infectious Disease"/>
            <person name="Wu L."/>
            <person name="Ma J."/>
        </authorList>
    </citation>
    <scope>NUCLEOTIDE SEQUENCE [LARGE SCALE GENOMIC DNA]</scope>
    <source>
        <strain evidence="2 3">JCM 13022</strain>
    </source>
</reference>
<evidence type="ECO:0000313" key="2">
    <source>
        <dbReference type="EMBL" id="GAA1207688.1"/>
    </source>
</evidence>
<dbReference type="RefSeq" id="WP_253858767.1">
    <property type="nucleotide sequence ID" value="NZ_BAAALM010000008.1"/>
</dbReference>
<organism evidence="2 3">
    <name type="scientific">Prauserella alba</name>
    <dbReference type="NCBI Taxonomy" id="176898"/>
    <lineage>
        <taxon>Bacteria</taxon>
        <taxon>Bacillati</taxon>
        <taxon>Actinomycetota</taxon>
        <taxon>Actinomycetes</taxon>
        <taxon>Pseudonocardiales</taxon>
        <taxon>Pseudonocardiaceae</taxon>
        <taxon>Prauserella</taxon>
    </lineage>
</organism>